<dbReference type="Gene3D" id="3.40.50.620">
    <property type="entry name" value="HUPs"/>
    <property type="match status" value="1"/>
</dbReference>
<dbReference type="AlphaFoldDB" id="A0A1F6EJ49"/>
<keyword evidence="1" id="KW-0808">Transferase</keyword>
<gene>
    <name evidence="4" type="ORF">A3A40_03335</name>
</gene>
<dbReference type="GO" id="GO:0016779">
    <property type="term" value="F:nucleotidyltransferase activity"/>
    <property type="evidence" value="ECO:0007669"/>
    <property type="project" value="UniProtKB-KW"/>
</dbReference>
<dbReference type="SUPFAM" id="SSF52374">
    <property type="entry name" value="Nucleotidylyl transferase"/>
    <property type="match status" value="1"/>
</dbReference>
<dbReference type="STRING" id="1798513.A3A40_03335"/>
<evidence type="ECO:0000259" key="3">
    <source>
        <dbReference type="Pfam" id="PF01467"/>
    </source>
</evidence>
<dbReference type="NCBIfam" id="TIGR00125">
    <property type="entry name" value="cyt_tran_rel"/>
    <property type="match status" value="1"/>
</dbReference>
<sequence length="158" mass="17616">MLVTPPELAGIREKHKGQKIVLGGGAFDILHQGHIDYLRDLRKLGDVIVIAIKSDAEIRSYKETGRPIQNEDVRAAIMDAIKYVDYVLIAPEPSGSDEPPRLSVARQLKPDILVSVNDKWKAYESELATLGTKLYIMPIEKVNSTTSIVERIKNRPDA</sequence>
<dbReference type="Proteomes" id="UP000178427">
    <property type="component" value="Unassembled WGS sequence"/>
</dbReference>
<dbReference type="InterPro" id="IPR014729">
    <property type="entry name" value="Rossmann-like_a/b/a_fold"/>
</dbReference>
<dbReference type="InterPro" id="IPR050385">
    <property type="entry name" value="Archaeal_FAD_synthase"/>
</dbReference>
<evidence type="ECO:0000256" key="2">
    <source>
        <dbReference type="ARBA" id="ARBA00022695"/>
    </source>
</evidence>
<comment type="caution">
    <text evidence="4">The sequence shown here is derived from an EMBL/GenBank/DDBJ whole genome shotgun (WGS) entry which is preliminary data.</text>
</comment>
<evidence type="ECO:0000256" key="1">
    <source>
        <dbReference type="ARBA" id="ARBA00022679"/>
    </source>
</evidence>
<proteinExistence type="predicted"/>
<evidence type="ECO:0000313" key="4">
    <source>
        <dbReference type="EMBL" id="OGG73669.1"/>
    </source>
</evidence>
<dbReference type="PANTHER" id="PTHR43793:SF2">
    <property type="entry name" value="BIFUNCTIONAL PROTEIN HLDE"/>
    <property type="match status" value="1"/>
</dbReference>
<organism evidence="4 5">
    <name type="scientific">Candidatus Kaiserbacteria bacterium RIFCSPLOWO2_01_FULL_54_20</name>
    <dbReference type="NCBI Taxonomy" id="1798513"/>
    <lineage>
        <taxon>Bacteria</taxon>
        <taxon>Candidatus Kaiseribacteriota</taxon>
    </lineage>
</organism>
<dbReference type="Pfam" id="PF01467">
    <property type="entry name" value="CTP_transf_like"/>
    <property type="match status" value="1"/>
</dbReference>
<feature type="domain" description="Cytidyltransferase-like" evidence="3">
    <location>
        <begin position="24"/>
        <end position="125"/>
    </location>
</feature>
<protein>
    <recommendedName>
        <fullName evidence="3">Cytidyltransferase-like domain-containing protein</fullName>
    </recommendedName>
</protein>
<keyword evidence="2" id="KW-0548">Nucleotidyltransferase</keyword>
<reference evidence="4 5" key="1">
    <citation type="journal article" date="2016" name="Nat. Commun.">
        <title>Thousands of microbial genomes shed light on interconnected biogeochemical processes in an aquifer system.</title>
        <authorList>
            <person name="Anantharaman K."/>
            <person name="Brown C.T."/>
            <person name="Hug L.A."/>
            <person name="Sharon I."/>
            <person name="Castelle C.J."/>
            <person name="Probst A.J."/>
            <person name="Thomas B.C."/>
            <person name="Singh A."/>
            <person name="Wilkins M.J."/>
            <person name="Karaoz U."/>
            <person name="Brodie E.L."/>
            <person name="Williams K.H."/>
            <person name="Hubbard S.S."/>
            <person name="Banfield J.F."/>
        </authorList>
    </citation>
    <scope>NUCLEOTIDE SEQUENCE [LARGE SCALE GENOMIC DNA]</scope>
</reference>
<dbReference type="PANTHER" id="PTHR43793">
    <property type="entry name" value="FAD SYNTHASE"/>
    <property type="match status" value="1"/>
</dbReference>
<evidence type="ECO:0000313" key="5">
    <source>
        <dbReference type="Proteomes" id="UP000178427"/>
    </source>
</evidence>
<name>A0A1F6EJ49_9BACT</name>
<dbReference type="EMBL" id="MFMA01000046">
    <property type="protein sequence ID" value="OGG73669.1"/>
    <property type="molecule type" value="Genomic_DNA"/>
</dbReference>
<dbReference type="InterPro" id="IPR004821">
    <property type="entry name" value="Cyt_trans-like"/>
</dbReference>
<accession>A0A1F6EJ49</accession>